<dbReference type="InterPro" id="IPR000994">
    <property type="entry name" value="Pept_M24"/>
</dbReference>
<dbReference type="InterPro" id="IPR000587">
    <property type="entry name" value="Creatinase_N"/>
</dbReference>
<dbReference type="SUPFAM" id="SSF55920">
    <property type="entry name" value="Creatinase/aminopeptidase"/>
    <property type="match status" value="1"/>
</dbReference>
<dbReference type="AlphaFoldDB" id="A0A2P8HWI1"/>
<dbReference type="Pfam" id="PF00557">
    <property type="entry name" value="Peptidase_M24"/>
    <property type="match status" value="1"/>
</dbReference>
<dbReference type="SUPFAM" id="SSF53092">
    <property type="entry name" value="Creatinase/prolidase N-terminal domain"/>
    <property type="match status" value="1"/>
</dbReference>
<evidence type="ECO:0000313" key="3">
    <source>
        <dbReference type="EMBL" id="PSL50579.1"/>
    </source>
</evidence>
<dbReference type="Pfam" id="PF01321">
    <property type="entry name" value="Creatinase_N"/>
    <property type="match status" value="1"/>
</dbReference>
<dbReference type="InterPro" id="IPR036005">
    <property type="entry name" value="Creatinase/aminopeptidase-like"/>
</dbReference>
<dbReference type="PANTHER" id="PTHR46112">
    <property type="entry name" value="AMINOPEPTIDASE"/>
    <property type="match status" value="1"/>
</dbReference>
<name>A0A2P8HWI1_9BACI</name>
<feature type="domain" description="Peptidase M24" evidence="1">
    <location>
        <begin position="165"/>
        <end position="373"/>
    </location>
</feature>
<accession>A0A2P8HWI1</accession>
<evidence type="ECO:0000259" key="2">
    <source>
        <dbReference type="Pfam" id="PF01321"/>
    </source>
</evidence>
<dbReference type="Proteomes" id="UP000242310">
    <property type="component" value="Unassembled WGS sequence"/>
</dbReference>
<feature type="domain" description="Creatinase N-terminal" evidence="2">
    <location>
        <begin position="14"/>
        <end position="157"/>
    </location>
</feature>
<evidence type="ECO:0000313" key="4">
    <source>
        <dbReference type="Proteomes" id="UP000242310"/>
    </source>
</evidence>
<dbReference type="EMBL" id="PYAV01000003">
    <property type="protein sequence ID" value="PSL50579.1"/>
    <property type="molecule type" value="Genomic_DNA"/>
</dbReference>
<comment type="caution">
    <text evidence="3">The sequence shown here is derived from an EMBL/GenBank/DDBJ whole genome shotgun (WGS) entry which is preliminary data.</text>
</comment>
<reference evidence="3 4" key="1">
    <citation type="submission" date="2018-03" db="EMBL/GenBank/DDBJ databases">
        <title>Genomic Encyclopedia of Type Strains, Phase III (KMG-III): the genomes of soil and plant-associated and newly described type strains.</title>
        <authorList>
            <person name="Whitman W."/>
        </authorList>
    </citation>
    <scope>NUCLEOTIDE SEQUENCE [LARGE SCALE GENOMIC DNA]</scope>
    <source>
        <strain evidence="3 4">CGMCC 1.07653</strain>
    </source>
</reference>
<dbReference type="InterPro" id="IPR029149">
    <property type="entry name" value="Creatin/AminoP/Spt16_N"/>
</dbReference>
<dbReference type="CDD" id="cd01066">
    <property type="entry name" value="APP_MetAP"/>
    <property type="match status" value="1"/>
</dbReference>
<dbReference type="PANTHER" id="PTHR46112:SF2">
    <property type="entry name" value="XAA-PRO AMINOPEPTIDASE P-RELATED"/>
    <property type="match status" value="1"/>
</dbReference>
<gene>
    <name evidence="3" type="ORF">B0H94_103191</name>
</gene>
<proteinExistence type="predicted"/>
<dbReference type="Gene3D" id="3.40.350.10">
    <property type="entry name" value="Creatinase/prolidase N-terminal domain"/>
    <property type="match status" value="1"/>
</dbReference>
<sequence>MQAFPKEEYEQRMNYTKQKMLEYGTEVLIVSNPSNMFYLTGYNAWSFYVHQVVVVMIDVDQPIWIGREMDAHSAQVTTWLDDNHIIPYPDEFVQSTIRHPMDYVANILSELGQGERKIGLEMDAFYFTAMCYERMLQELPNAEFKNASTLTNWVRVIKSEREIDYMRKAAGIVENAVQAAYDTLDVGVRENDVAAAVYHAQIAGTKDAFGDYTSIVPMLPTSENTASPHLTWSDREYKYGDYLTLEIAGAHRRYHSPIARTMAIGDAPQKVKDLSNVVKEGINETLASIKPGMTAEDVESVWRNQIAKHGVEKDSRLGYSIGCSFPPDWGEHTISLRPGDLSVLQPNMTFHLMPGIWMDDYGVEITESILVTEDGCETLADVSRDLLIKPSSS</sequence>
<keyword evidence="4" id="KW-1185">Reference proteome</keyword>
<protein>
    <submittedName>
        <fullName evidence="3">Xaa-Pro dipeptidase</fullName>
    </submittedName>
</protein>
<dbReference type="InterPro" id="IPR050659">
    <property type="entry name" value="Peptidase_M24B"/>
</dbReference>
<dbReference type="Gene3D" id="3.90.230.10">
    <property type="entry name" value="Creatinase/methionine aminopeptidase superfamily"/>
    <property type="match status" value="1"/>
</dbReference>
<evidence type="ECO:0000259" key="1">
    <source>
        <dbReference type="Pfam" id="PF00557"/>
    </source>
</evidence>
<organism evidence="3 4">
    <name type="scientific">Salsuginibacillus halophilus</name>
    <dbReference type="NCBI Taxonomy" id="517424"/>
    <lineage>
        <taxon>Bacteria</taxon>
        <taxon>Bacillati</taxon>
        <taxon>Bacillota</taxon>
        <taxon>Bacilli</taxon>
        <taxon>Bacillales</taxon>
        <taxon>Bacillaceae</taxon>
        <taxon>Salsuginibacillus</taxon>
    </lineage>
</organism>